<sequence length="95" mass="10702">MGFFVKEYVEGCHTNQDGENIFSVIAPLLKNGQTVTLSFKDIYSVSYSFLNSALVPLLDDISFDNLKKLLKIVDSNKFINQLIISRLNQEAAEIN</sequence>
<dbReference type="EMBL" id="BMHE01000001">
    <property type="protein sequence ID" value="GGI43222.1"/>
    <property type="molecule type" value="Genomic_DNA"/>
</dbReference>
<feature type="domain" description="DUF4325" evidence="1">
    <location>
        <begin position="17"/>
        <end position="77"/>
    </location>
</feature>
<dbReference type="RefSeq" id="WP_189006092.1">
    <property type="nucleotide sequence ID" value="NZ_BMHE01000001.1"/>
</dbReference>
<evidence type="ECO:0000259" key="1">
    <source>
        <dbReference type="Pfam" id="PF14213"/>
    </source>
</evidence>
<keyword evidence="3" id="KW-1185">Reference proteome</keyword>
<evidence type="ECO:0000313" key="2">
    <source>
        <dbReference type="EMBL" id="GGI43222.1"/>
    </source>
</evidence>
<comment type="caution">
    <text evidence="2">The sequence shown here is derived from an EMBL/GenBank/DDBJ whole genome shotgun (WGS) entry which is preliminary data.</text>
</comment>
<dbReference type="Proteomes" id="UP000615455">
    <property type="component" value="Unassembled WGS sequence"/>
</dbReference>
<name>A0ABQ2BMK6_9BACL</name>
<gene>
    <name evidence="2" type="ORF">GCM10008018_00980</name>
</gene>
<dbReference type="InterPro" id="IPR025474">
    <property type="entry name" value="DUF4325"/>
</dbReference>
<organism evidence="2 3">
    <name type="scientific">Paenibacillus marchantiophytorum</name>
    <dbReference type="NCBI Taxonomy" id="1619310"/>
    <lineage>
        <taxon>Bacteria</taxon>
        <taxon>Bacillati</taxon>
        <taxon>Bacillota</taxon>
        <taxon>Bacilli</taxon>
        <taxon>Bacillales</taxon>
        <taxon>Paenibacillaceae</taxon>
        <taxon>Paenibacillus</taxon>
    </lineage>
</organism>
<protein>
    <recommendedName>
        <fullName evidence="1">DUF4325 domain-containing protein</fullName>
    </recommendedName>
</protein>
<reference evidence="3" key="1">
    <citation type="journal article" date="2019" name="Int. J. Syst. Evol. Microbiol.">
        <title>The Global Catalogue of Microorganisms (GCM) 10K type strain sequencing project: providing services to taxonomists for standard genome sequencing and annotation.</title>
        <authorList>
            <consortium name="The Broad Institute Genomics Platform"/>
            <consortium name="The Broad Institute Genome Sequencing Center for Infectious Disease"/>
            <person name="Wu L."/>
            <person name="Ma J."/>
        </authorList>
    </citation>
    <scope>NUCLEOTIDE SEQUENCE [LARGE SCALE GENOMIC DNA]</scope>
    <source>
        <strain evidence="3">CGMCC 1.15043</strain>
    </source>
</reference>
<evidence type="ECO:0000313" key="3">
    <source>
        <dbReference type="Proteomes" id="UP000615455"/>
    </source>
</evidence>
<dbReference type="Pfam" id="PF14213">
    <property type="entry name" value="DUF4325"/>
    <property type="match status" value="1"/>
</dbReference>
<accession>A0ABQ2BMK6</accession>
<proteinExistence type="predicted"/>